<evidence type="ECO:0000313" key="1">
    <source>
        <dbReference type="EMBL" id="SVE52165.1"/>
    </source>
</evidence>
<proteinExistence type="predicted"/>
<dbReference type="AlphaFoldDB" id="A0A383E6Z8"/>
<accession>A0A383E6Z8</accession>
<dbReference type="GO" id="GO:0000271">
    <property type="term" value="P:polysaccharide biosynthetic process"/>
    <property type="evidence" value="ECO:0007669"/>
    <property type="project" value="TreeGrafter"/>
</dbReference>
<feature type="non-terminal residue" evidence="1">
    <location>
        <position position="1"/>
    </location>
</feature>
<dbReference type="SUPFAM" id="SSF53383">
    <property type="entry name" value="PLP-dependent transferases"/>
    <property type="match status" value="1"/>
</dbReference>
<dbReference type="PANTHER" id="PTHR30244">
    <property type="entry name" value="TRANSAMINASE"/>
    <property type="match status" value="1"/>
</dbReference>
<name>A0A383E6Z8_9ZZZZ</name>
<dbReference type="InterPro" id="IPR015424">
    <property type="entry name" value="PyrdxlP-dep_Trfase"/>
</dbReference>
<dbReference type="InterPro" id="IPR015421">
    <property type="entry name" value="PyrdxlP-dep_Trfase_major"/>
</dbReference>
<protein>
    <recommendedName>
        <fullName evidence="2">DegT/DnrJ/EryC1/StrS aminotransferase family protein</fullName>
    </recommendedName>
</protein>
<dbReference type="GO" id="GO:0030170">
    <property type="term" value="F:pyridoxal phosphate binding"/>
    <property type="evidence" value="ECO:0007669"/>
    <property type="project" value="TreeGrafter"/>
</dbReference>
<organism evidence="1">
    <name type="scientific">marine metagenome</name>
    <dbReference type="NCBI Taxonomy" id="408172"/>
    <lineage>
        <taxon>unclassified sequences</taxon>
        <taxon>metagenomes</taxon>
        <taxon>ecological metagenomes</taxon>
    </lineage>
</organism>
<dbReference type="EMBL" id="UINC01223109">
    <property type="protein sequence ID" value="SVE52165.1"/>
    <property type="molecule type" value="Genomic_DNA"/>
</dbReference>
<dbReference type="PANTHER" id="PTHR30244:SF34">
    <property type="entry name" value="DTDP-4-AMINO-4,6-DIDEOXYGALACTOSE TRANSAMINASE"/>
    <property type="match status" value="1"/>
</dbReference>
<sequence>DEELELLTDVIRRNWLSEGKYVREFEARLAHISERSHALGFCNATAALIAGMKACGIGVGDEVIVPSYTHSADPNSIANVGAKPAFADVDEESLCLSVDSIEQARTSRTKAILFVSLYGNVSRIEDIVAYAKQNSLTLINDCAPALYGSYQGRSIASYGDFSVLSFFADKTITTGEGGMLLTDDLGLIEESSIYKHDGRRERGHDLIERVGYNFRMTEMQAAIGVAQLDRIE</sequence>
<evidence type="ECO:0008006" key="2">
    <source>
        <dbReference type="Google" id="ProtNLM"/>
    </source>
</evidence>
<dbReference type="GO" id="GO:0008483">
    <property type="term" value="F:transaminase activity"/>
    <property type="evidence" value="ECO:0007669"/>
    <property type="project" value="TreeGrafter"/>
</dbReference>
<reference evidence="1" key="1">
    <citation type="submission" date="2018-05" db="EMBL/GenBank/DDBJ databases">
        <authorList>
            <person name="Lanie J.A."/>
            <person name="Ng W.-L."/>
            <person name="Kazmierczak K.M."/>
            <person name="Andrzejewski T.M."/>
            <person name="Davidsen T.M."/>
            <person name="Wayne K.J."/>
            <person name="Tettelin H."/>
            <person name="Glass J.I."/>
            <person name="Rusch D."/>
            <person name="Podicherti R."/>
            <person name="Tsui H.-C.T."/>
            <person name="Winkler M.E."/>
        </authorList>
    </citation>
    <scope>NUCLEOTIDE SEQUENCE</scope>
</reference>
<dbReference type="Gene3D" id="3.40.640.10">
    <property type="entry name" value="Type I PLP-dependent aspartate aminotransferase-like (Major domain)"/>
    <property type="match status" value="1"/>
</dbReference>
<gene>
    <name evidence="1" type="ORF">METZ01_LOCUS505019</name>
</gene>
<dbReference type="InterPro" id="IPR000653">
    <property type="entry name" value="DegT/StrS_aminotransferase"/>
</dbReference>
<feature type="non-terminal residue" evidence="1">
    <location>
        <position position="232"/>
    </location>
</feature>
<dbReference type="Pfam" id="PF01041">
    <property type="entry name" value="DegT_DnrJ_EryC1"/>
    <property type="match status" value="1"/>
</dbReference>